<keyword evidence="4" id="KW-1185">Reference proteome</keyword>
<dbReference type="EMBL" id="CP128399">
    <property type="protein sequence ID" value="WJW67800.1"/>
    <property type="molecule type" value="Genomic_DNA"/>
</dbReference>
<dbReference type="EMBL" id="JACATZ010000001">
    <property type="protein sequence ID" value="NWJ45939.1"/>
    <property type="molecule type" value="Genomic_DNA"/>
</dbReference>
<accession>A0A8T7M1G3</accession>
<evidence type="ECO:0000313" key="1">
    <source>
        <dbReference type="EMBL" id="NWJ45939.1"/>
    </source>
</evidence>
<reference evidence="2" key="2">
    <citation type="journal article" date="2024" name="Nature">
        <title>Anoxygenic phototroph of the Chloroflexota uses a type I reaction centre.</title>
        <authorList>
            <person name="Tsuji J.M."/>
            <person name="Shaw N.A."/>
            <person name="Nagashima S."/>
            <person name="Venkiteswaran J.J."/>
            <person name="Schiff S.L."/>
            <person name="Watanabe T."/>
            <person name="Fukui M."/>
            <person name="Hanada S."/>
            <person name="Tank M."/>
            <person name="Neufeld J.D."/>
        </authorList>
    </citation>
    <scope>NUCLEOTIDE SEQUENCE</scope>
    <source>
        <strain evidence="2">L227-S17</strain>
    </source>
</reference>
<evidence type="ECO:0000313" key="2">
    <source>
        <dbReference type="EMBL" id="WJW67800.1"/>
    </source>
</evidence>
<evidence type="ECO:0000313" key="3">
    <source>
        <dbReference type="Proteomes" id="UP000521676"/>
    </source>
</evidence>
<organism evidence="1 3">
    <name type="scientific">Candidatus Chlorohelix allophototropha</name>
    <dbReference type="NCBI Taxonomy" id="3003348"/>
    <lineage>
        <taxon>Bacteria</taxon>
        <taxon>Bacillati</taxon>
        <taxon>Chloroflexota</taxon>
        <taxon>Chloroflexia</taxon>
        <taxon>Candidatus Chloroheliales</taxon>
        <taxon>Candidatus Chloroheliaceae</taxon>
        <taxon>Candidatus Chlorohelix</taxon>
    </lineage>
</organism>
<proteinExistence type="predicted"/>
<dbReference type="Proteomes" id="UP000521676">
    <property type="component" value="Unassembled WGS sequence"/>
</dbReference>
<dbReference type="AlphaFoldDB" id="A0A8T7M1G3"/>
<dbReference type="RefSeq" id="WP_341469690.1">
    <property type="nucleotide sequence ID" value="NZ_CP128399.1"/>
</dbReference>
<reference evidence="1 3" key="1">
    <citation type="submission" date="2020-06" db="EMBL/GenBank/DDBJ databases">
        <title>Anoxygenic phototrophic Chloroflexota member uses a Type I reaction center.</title>
        <authorList>
            <person name="Tsuji J.M."/>
            <person name="Shaw N.A."/>
            <person name="Nagashima S."/>
            <person name="Venkiteswaran J."/>
            <person name="Schiff S.L."/>
            <person name="Hanada S."/>
            <person name="Tank M."/>
            <person name="Neufeld J.D."/>
        </authorList>
    </citation>
    <scope>NUCLEOTIDE SEQUENCE [LARGE SCALE GENOMIC DNA]</scope>
    <source>
        <strain evidence="1">L227-S17</strain>
    </source>
</reference>
<protein>
    <submittedName>
        <fullName evidence="1">Uncharacterized protein</fullName>
    </submittedName>
</protein>
<evidence type="ECO:0000313" key="4">
    <source>
        <dbReference type="Proteomes" id="UP001431572"/>
    </source>
</evidence>
<name>A0A8T7M1G3_9CHLR</name>
<sequence length="84" mass="9660">MEDKLELLLGERIYEELTRPEELQPFEYNGLHISVADLQGLQAEIDEDLNPLGDVNWMTKKEIKSIHCQLLAKRIIDMGVPKAL</sequence>
<gene>
    <name evidence="1" type="ORF">HXX08_08675</name>
    <name evidence="2" type="ORF">OZ401_001079</name>
</gene>
<dbReference type="Proteomes" id="UP001431572">
    <property type="component" value="Chromosome 1"/>
</dbReference>